<evidence type="ECO:0000313" key="2">
    <source>
        <dbReference type="Proteomes" id="UP000031737"/>
    </source>
</evidence>
<dbReference type="VEuPathDB" id="TriTrypDB:TRSC58_07627"/>
<dbReference type="EMBL" id="AUPL01008395">
    <property type="protein sequence ID" value="ESL04841.1"/>
    <property type="molecule type" value="Genomic_DNA"/>
</dbReference>
<dbReference type="Proteomes" id="UP000031737">
    <property type="component" value="Unassembled WGS sequence"/>
</dbReference>
<gene>
    <name evidence="1" type="ORF">TRSC58_07627</name>
</gene>
<sequence length="114" mass="13136">MLAVLPFLLTSFFFLPIYSPPPLLVVRPLNAATPFLSVFPSFVSLRLSRSKYWRMSLRGVIAPCFLFTVFLSLPQTRHEEKKERKKIHGTQALELCSFLALPLHTRKREKSMGE</sequence>
<name>A0A061IST4_TRYRA</name>
<proteinExistence type="predicted"/>
<organism evidence="1 2">
    <name type="scientific">Trypanosoma rangeli SC58</name>
    <dbReference type="NCBI Taxonomy" id="429131"/>
    <lineage>
        <taxon>Eukaryota</taxon>
        <taxon>Discoba</taxon>
        <taxon>Euglenozoa</taxon>
        <taxon>Kinetoplastea</taxon>
        <taxon>Metakinetoplastina</taxon>
        <taxon>Trypanosomatida</taxon>
        <taxon>Trypanosomatidae</taxon>
        <taxon>Trypanosoma</taxon>
        <taxon>Herpetosoma</taxon>
    </lineage>
</organism>
<accession>A0A061IST4</accession>
<evidence type="ECO:0000313" key="1">
    <source>
        <dbReference type="EMBL" id="ESL04841.1"/>
    </source>
</evidence>
<reference evidence="1 2" key="1">
    <citation type="submission" date="2013-07" db="EMBL/GenBank/DDBJ databases">
        <authorList>
            <person name="Stoco P.H."/>
            <person name="Wagner G."/>
            <person name="Gerber A."/>
            <person name="Zaha A."/>
            <person name="Thompson C."/>
            <person name="Bartholomeu D.C."/>
            <person name="Luckemeyer D.D."/>
            <person name="Bahia D."/>
            <person name="Loreto E."/>
            <person name="Prestes E.B."/>
            <person name="Lima F.M."/>
            <person name="Rodrigues-Luiz G."/>
            <person name="Vallejo G.A."/>
            <person name="Filho J.F."/>
            <person name="Monteiro K.M."/>
            <person name="Tyler K.M."/>
            <person name="de Almeida L.G."/>
            <person name="Ortiz M.F."/>
            <person name="Siervo M.A."/>
            <person name="de Moraes M.H."/>
            <person name="Cunha O.L."/>
            <person name="Mendonca-Neto R."/>
            <person name="Silva R."/>
            <person name="Teixeira S.M."/>
            <person name="Murta S.M."/>
            <person name="Sincero T.C."/>
            <person name="Mendes T.A."/>
            <person name="Urmenyi T.P."/>
            <person name="Silva V.G."/>
            <person name="da Rocha W.D."/>
            <person name="Andersson B."/>
            <person name="Romanha A.J."/>
            <person name="Steindel M."/>
            <person name="de Vasconcelos A.T."/>
            <person name="Grisard E.C."/>
        </authorList>
    </citation>
    <scope>NUCLEOTIDE SEQUENCE [LARGE SCALE GENOMIC DNA]</scope>
    <source>
        <strain evidence="1 2">SC58</strain>
    </source>
</reference>
<protein>
    <submittedName>
        <fullName evidence="1">Uncharacterized protein</fullName>
    </submittedName>
</protein>
<keyword evidence="2" id="KW-1185">Reference proteome</keyword>
<dbReference type="AlphaFoldDB" id="A0A061IST4"/>
<comment type="caution">
    <text evidence="1">The sequence shown here is derived from an EMBL/GenBank/DDBJ whole genome shotgun (WGS) entry which is preliminary data.</text>
</comment>